<dbReference type="Proteomes" id="UP001157911">
    <property type="component" value="Unassembled WGS sequence"/>
</dbReference>
<name>A0ABY1NNE6_9BACT</name>
<dbReference type="PROSITE" id="PS51257">
    <property type="entry name" value="PROKAR_LIPOPROTEIN"/>
    <property type="match status" value="1"/>
</dbReference>
<accession>A0ABY1NNE6</accession>
<evidence type="ECO:0000256" key="1">
    <source>
        <dbReference type="SAM" id="SignalP"/>
    </source>
</evidence>
<feature type="signal peptide" evidence="1">
    <location>
        <begin position="1"/>
        <end position="26"/>
    </location>
</feature>
<organism evidence="2 3">
    <name type="scientific">Desulfurobacterium pacificum</name>
    <dbReference type="NCBI Taxonomy" id="240166"/>
    <lineage>
        <taxon>Bacteria</taxon>
        <taxon>Pseudomonadati</taxon>
        <taxon>Aquificota</taxon>
        <taxon>Aquificia</taxon>
        <taxon>Desulfurobacteriales</taxon>
        <taxon>Desulfurobacteriaceae</taxon>
        <taxon>Desulfurobacterium</taxon>
    </lineage>
</organism>
<keyword evidence="1" id="KW-0732">Signal</keyword>
<gene>
    <name evidence="2" type="ORF">SAMN06265339_1291</name>
</gene>
<proteinExistence type="predicted"/>
<protein>
    <recommendedName>
        <fullName evidence="4">DUF4397 domain-containing protein</fullName>
    </recommendedName>
</protein>
<keyword evidence="3" id="KW-1185">Reference proteome</keyword>
<evidence type="ECO:0000313" key="3">
    <source>
        <dbReference type="Proteomes" id="UP001157911"/>
    </source>
</evidence>
<sequence length="559" mass="62157">MRNLRTKLAFSSLCIIFLASCGSGNISSNTSTTASGSIYDAFIKGLTVCPEGSSVTSPLCNQTNELGKYTIKNYSGGNLNVYLNTENGPIYLGTIPSNKVNNKVIKPTDFIFNGTENETIGLDLAIYLENLAQTCTTNSSITTWDFSSFNSSVCANFLPPEKNFYRFWERNREKLVYCLDTSLRDSESFANCMESNSTVVDETRVKFYRLRKKLELENSNPETLIESSEKLSFFKTSKELKGKAGDDNYTLSLKPIEIRADQIIGSYTDNSGNGTFIISFPFIFSDMEHYKVISPYTSPTITFINYPILVLQPSGEEGLKAILIHTINEKGFAGILIDNPFYSESPALERVTLSIDGSSITYTKASENDLLNVLTLIGSDSDYHDGITFSGGKVSYYTDDDILFSGNEGVAQDIVLRIANHSISTRGQGEIQVNDSKYYSSYSNVNFTYYDTYPTAYGSGSANFTFTPDMTFQIPCSSYMADAGICKADSNFILFISGSGYFQISCDNETIQNLLNEINNKTIYGIWGSRDAYDNLRQMVESVVSKDDYYDDEPEFIGK</sequence>
<dbReference type="RefSeq" id="WP_283400748.1">
    <property type="nucleotide sequence ID" value="NZ_FXUB01000003.1"/>
</dbReference>
<reference evidence="2 3" key="1">
    <citation type="submission" date="2017-05" db="EMBL/GenBank/DDBJ databases">
        <authorList>
            <person name="Varghese N."/>
            <person name="Submissions S."/>
        </authorList>
    </citation>
    <scope>NUCLEOTIDE SEQUENCE [LARGE SCALE GENOMIC DNA]</scope>
    <source>
        <strain evidence="2 3">DSM 15522</strain>
    </source>
</reference>
<comment type="caution">
    <text evidence="2">The sequence shown here is derived from an EMBL/GenBank/DDBJ whole genome shotgun (WGS) entry which is preliminary data.</text>
</comment>
<feature type="chain" id="PRO_5047507641" description="DUF4397 domain-containing protein" evidence="1">
    <location>
        <begin position="27"/>
        <end position="559"/>
    </location>
</feature>
<dbReference type="EMBL" id="FXUB01000003">
    <property type="protein sequence ID" value="SMP14221.1"/>
    <property type="molecule type" value="Genomic_DNA"/>
</dbReference>
<evidence type="ECO:0000313" key="2">
    <source>
        <dbReference type="EMBL" id="SMP14221.1"/>
    </source>
</evidence>
<evidence type="ECO:0008006" key="4">
    <source>
        <dbReference type="Google" id="ProtNLM"/>
    </source>
</evidence>